<dbReference type="EMBL" id="CAKKLH010000152">
    <property type="protein sequence ID" value="CAH0104723.1"/>
    <property type="molecule type" value="Genomic_DNA"/>
</dbReference>
<gene>
    <name evidence="1" type="ORF">DGAL_LOCUS7637</name>
</gene>
<comment type="caution">
    <text evidence="1">The sequence shown here is derived from an EMBL/GenBank/DDBJ whole genome shotgun (WGS) entry which is preliminary data.</text>
</comment>
<organism evidence="1 2">
    <name type="scientific">Daphnia galeata</name>
    <dbReference type="NCBI Taxonomy" id="27404"/>
    <lineage>
        <taxon>Eukaryota</taxon>
        <taxon>Metazoa</taxon>
        <taxon>Ecdysozoa</taxon>
        <taxon>Arthropoda</taxon>
        <taxon>Crustacea</taxon>
        <taxon>Branchiopoda</taxon>
        <taxon>Diplostraca</taxon>
        <taxon>Cladocera</taxon>
        <taxon>Anomopoda</taxon>
        <taxon>Daphniidae</taxon>
        <taxon>Daphnia</taxon>
    </lineage>
</organism>
<reference evidence="1" key="1">
    <citation type="submission" date="2021-11" db="EMBL/GenBank/DDBJ databases">
        <authorList>
            <person name="Schell T."/>
        </authorList>
    </citation>
    <scope>NUCLEOTIDE SEQUENCE</scope>
    <source>
        <strain evidence="1">M5</strain>
    </source>
</reference>
<evidence type="ECO:0000313" key="2">
    <source>
        <dbReference type="Proteomes" id="UP000789390"/>
    </source>
</evidence>
<protein>
    <submittedName>
        <fullName evidence="1">Uncharacterized protein</fullName>
    </submittedName>
</protein>
<name>A0A8J2WMP7_9CRUS</name>
<dbReference type="OrthoDB" id="6348193at2759"/>
<sequence>MATESRSVLSPRSRRAYKGTATTNSSVLKLDIDDNRLAAISTGTTSYLPLIGLPKKKVDFNPTQSVIQPLSIHDELWLNLSAEITRRKSTSSDIVEEIIVQPTVSAEAATSSERPGRMVRIQRHFKKALTHVTTNNNECPNPLRVAVRQRSVVRRDSNVTNAKRLAAKRKRPGVMDEELADSDGLIHQFQLHNLSAECEPDNSEITSELQEIFEHLTVSVSKRPRLDSMEPYISRIRSC</sequence>
<proteinExistence type="predicted"/>
<dbReference type="AlphaFoldDB" id="A0A8J2WMP7"/>
<evidence type="ECO:0000313" key="1">
    <source>
        <dbReference type="EMBL" id="CAH0104723.1"/>
    </source>
</evidence>
<dbReference type="Proteomes" id="UP000789390">
    <property type="component" value="Unassembled WGS sequence"/>
</dbReference>
<accession>A0A8J2WMP7</accession>
<keyword evidence="2" id="KW-1185">Reference proteome</keyword>